<dbReference type="Proteomes" id="UP000294650">
    <property type="component" value="Unassembled WGS sequence"/>
</dbReference>
<dbReference type="RefSeq" id="WP_132372043.1">
    <property type="nucleotide sequence ID" value="NZ_SMAN01000013.1"/>
</dbReference>
<comment type="caution">
    <text evidence="2">The sequence shown here is derived from an EMBL/GenBank/DDBJ whole genome shotgun (WGS) entry which is preliminary data.</text>
</comment>
<accession>A0A4R3MVA9</accession>
<name>A0A4R3MVA9_9BACI</name>
<evidence type="ECO:0000313" key="2">
    <source>
        <dbReference type="EMBL" id="TCT20458.1"/>
    </source>
</evidence>
<dbReference type="NCBIfam" id="TIGR00762">
    <property type="entry name" value="DegV"/>
    <property type="match status" value="1"/>
</dbReference>
<organism evidence="2 3">
    <name type="scientific">Melghiribacillus thermohalophilus</name>
    <dbReference type="NCBI Taxonomy" id="1324956"/>
    <lineage>
        <taxon>Bacteria</taxon>
        <taxon>Bacillati</taxon>
        <taxon>Bacillota</taxon>
        <taxon>Bacilli</taxon>
        <taxon>Bacillales</taxon>
        <taxon>Bacillaceae</taxon>
        <taxon>Melghiribacillus</taxon>
    </lineage>
</organism>
<dbReference type="OrthoDB" id="9775494at2"/>
<protein>
    <submittedName>
        <fullName evidence="2">DegV family protein with EDD domain</fullName>
    </submittedName>
</protein>
<sequence>MKTAVLTDSTAYIPEDVRKKWGIHMVPLSVIFGEESYQEEIDITAEEFYSKVKQSNELPKTSQPSIGMITDLFEELSKDYDAVISIHLSSGISGTYQAAVSAGNMVEGIEVYPFDSEISCMAQGFYVLEAAQMAREGRRPEAILSRLNEMKETMRGYFIVDDLTHLHRGGRLSAGQALVGSLLQVKPVLHFVDTKIVPFEKIRTKKKALKRILELLAEEAQKGKQIEACVIHANVPEEGEKLKKKIEEAHDHVHVTLSYFGPVIGTHLGEGALGICWYIK</sequence>
<dbReference type="PANTHER" id="PTHR33434:SF2">
    <property type="entry name" value="FATTY ACID-BINDING PROTEIN TM_1468"/>
    <property type="match status" value="1"/>
</dbReference>
<reference evidence="2 3" key="1">
    <citation type="submission" date="2019-03" db="EMBL/GenBank/DDBJ databases">
        <title>Genomic Encyclopedia of Type Strains, Phase IV (KMG-IV): sequencing the most valuable type-strain genomes for metagenomic binning, comparative biology and taxonomic classification.</title>
        <authorList>
            <person name="Goeker M."/>
        </authorList>
    </citation>
    <scope>NUCLEOTIDE SEQUENCE [LARGE SCALE GENOMIC DNA]</scope>
    <source>
        <strain evidence="2 3">DSM 25894</strain>
    </source>
</reference>
<dbReference type="PROSITE" id="PS51482">
    <property type="entry name" value="DEGV"/>
    <property type="match status" value="1"/>
</dbReference>
<dbReference type="PANTHER" id="PTHR33434">
    <property type="entry name" value="DEGV DOMAIN-CONTAINING PROTEIN DR_1986-RELATED"/>
    <property type="match status" value="1"/>
</dbReference>
<dbReference type="InterPro" id="IPR043168">
    <property type="entry name" value="DegV_C"/>
</dbReference>
<dbReference type="SUPFAM" id="SSF82549">
    <property type="entry name" value="DAK1/DegV-like"/>
    <property type="match status" value="1"/>
</dbReference>
<evidence type="ECO:0000256" key="1">
    <source>
        <dbReference type="ARBA" id="ARBA00023121"/>
    </source>
</evidence>
<keyword evidence="3" id="KW-1185">Reference proteome</keyword>
<dbReference type="EMBL" id="SMAN01000013">
    <property type="protein sequence ID" value="TCT20458.1"/>
    <property type="molecule type" value="Genomic_DNA"/>
</dbReference>
<dbReference type="InterPro" id="IPR050270">
    <property type="entry name" value="DegV_domain_contain"/>
</dbReference>
<gene>
    <name evidence="2" type="ORF">EDD68_11321</name>
</gene>
<proteinExistence type="predicted"/>
<evidence type="ECO:0000313" key="3">
    <source>
        <dbReference type="Proteomes" id="UP000294650"/>
    </source>
</evidence>
<dbReference type="GO" id="GO:0008289">
    <property type="term" value="F:lipid binding"/>
    <property type="evidence" value="ECO:0007669"/>
    <property type="project" value="UniProtKB-KW"/>
</dbReference>
<dbReference type="Gene3D" id="3.40.50.10170">
    <property type="match status" value="1"/>
</dbReference>
<dbReference type="AlphaFoldDB" id="A0A4R3MVA9"/>
<dbReference type="Gene3D" id="3.30.1180.10">
    <property type="match status" value="1"/>
</dbReference>
<keyword evidence="1" id="KW-0446">Lipid-binding</keyword>
<dbReference type="InterPro" id="IPR003797">
    <property type="entry name" value="DegV"/>
</dbReference>
<dbReference type="Pfam" id="PF02645">
    <property type="entry name" value="DegV"/>
    <property type="match status" value="1"/>
</dbReference>